<accession>A0A7K0BPQ1</accession>
<evidence type="ECO:0000313" key="3">
    <source>
        <dbReference type="Proteomes" id="UP000487268"/>
    </source>
</evidence>
<keyword evidence="1" id="KW-0472">Membrane</keyword>
<name>A0A7K0BPQ1_9ACTN</name>
<keyword evidence="1" id="KW-1133">Transmembrane helix</keyword>
<dbReference type="EMBL" id="WEGH01000001">
    <property type="protein sequence ID" value="MQY03180.1"/>
    <property type="molecule type" value="Genomic_DNA"/>
</dbReference>
<sequence>MPFTEEDLRETLAAHSAGEHVPPSLAPAAVARRARTVRRRRRVAGGALTAAAVAAIVAVPSLAGPAGPQRAPVLAAPAATLDPTIFQTPGIELMILRDPADIAKESQYVVTGTVEGFAPRSPVSAKDVSVVMRVRVETWVKGRPTPDGRLYVGVGGGDRSKTPERFARAVPAGSRLMLFLPKSRTQLLDVDTGHLLLPIGGSQSTYFEKADGHLVGTNGAEPSPAFDPGGRWTLPLLIAAIRPEQCGSTPLMDKERCLRALLIQSSALQDCVNIATGKADHRSAAQLRRLLSACARKGG</sequence>
<dbReference type="RefSeq" id="WP_153531177.1">
    <property type="nucleotide sequence ID" value="NZ_WEGH01000001.1"/>
</dbReference>
<organism evidence="2 3">
    <name type="scientific">Actinomadura macrotermitis</name>
    <dbReference type="NCBI Taxonomy" id="2585200"/>
    <lineage>
        <taxon>Bacteria</taxon>
        <taxon>Bacillati</taxon>
        <taxon>Actinomycetota</taxon>
        <taxon>Actinomycetes</taxon>
        <taxon>Streptosporangiales</taxon>
        <taxon>Thermomonosporaceae</taxon>
        <taxon>Actinomadura</taxon>
    </lineage>
</organism>
<dbReference type="Proteomes" id="UP000487268">
    <property type="component" value="Unassembled WGS sequence"/>
</dbReference>
<feature type="transmembrane region" description="Helical" evidence="1">
    <location>
        <begin position="43"/>
        <end position="63"/>
    </location>
</feature>
<reference evidence="2 3" key="1">
    <citation type="submission" date="2019-10" db="EMBL/GenBank/DDBJ databases">
        <title>Actinomadura rubteroloni sp. nov. and Actinomadura macrotermitis sp. nov., isolated from the gut of fungus growing-termite Macrotermes natalensis.</title>
        <authorList>
            <person name="Benndorf R."/>
            <person name="Martin K."/>
            <person name="Kuefner M."/>
            <person name="De Beer W."/>
            <person name="Kaster A.-K."/>
            <person name="Vollmers J."/>
            <person name="Poulsen M."/>
            <person name="Beemelmanns C."/>
        </authorList>
    </citation>
    <scope>NUCLEOTIDE SEQUENCE [LARGE SCALE GENOMIC DNA]</scope>
    <source>
        <strain evidence="2 3">RB68</strain>
    </source>
</reference>
<evidence type="ECO:0000256" key="1">
    <source>
        <dbReference type="SAM" id="Phobius"/>
    </source>
</evidence>
<keyword evidence="1" id="KW-0812">Transmembrane</keyword>
<comment type="caution">
    <text evidence="2">The sequence shown here is derived from an EMBL/GenBank/DDBJ whole genome shotgun (WGS) entry which is preliminary data.</text>
</comment>
<gene>
    <name evidence="2" type="ORF">ACRB68_12210</name>
</gene>
<evidence type="ECO:0000313" key="2">
    <source>
        <dbReference type="EMBL" id="MQY03180.1"/>
    </source>
</evidence>
<keyword evidence="3" id="KW-1185">Reference proteome</keyword>
<dbReference type="AlphaFoldDB" id="A0A7K0BPQ1"/>
<protein>
    <submittedName>
        <fullName evidence="2">Uncharacterized protein</fullName>
    </submittedName>
</protein>
<proteinExistence type="predicted"/>